<dbReference type="PROSITE" id="PS50119">
    <property type="entry name" value="ZF_BBOX"/>
    <property type="match status" value="1"/>
</dbReference>
<evidence type="ECO:0000313" key="5">
    <source>
        <dbReference type="Proteomes" id="UP001160148"/>
    </source>
</evidence>
<dbReference type="PANTHER" id="PTHR46599">
    <property type="entry name" value="PIGGYBAC TRANSPOSABLE ELEMENT-DERIVED PROTEIN 4"/>
    <property type="match status" value="1"/>
</dbReference>
<proteinExistence type="predicted"/>
<evidence type="ECO:0000259" key="3">
    <source>
        <dbReference type="PROSITE" id="PS50119"/>
    </source>
</evidence>
<reference evidence="4 5" key="1">
    <citation type="submission" date="2023-01" db="EMBL/GenBank/DDBJ databases">
        <authorList>
            <person name="Whitehead M."/>
        </authorList>
    </citation>
    <scope>NUCLEOTIDE SEQUENCE [LARGE SCALE GENOMIC DNA]</scope>
</reference>
<evidence type="ECO:0000256" key="2">
    <source>
        <dbReference type="SAM" id="MobiDB-lite"/>
    </source>
</evidence>
<dbReference type="InterPro" id="IPR000315">
    <property type="entry name" value="Znf_B-box"/>
</dbReference>
<name>A0AAV0Y702_9HEMI</name>
<sequence>MLSEYEILEELNAITDDMAFDSEDGGDSDAEDCTTNANNSLSQPVWHLSTRSSGSSMAEAEVQVPNVSNIEQTNSNIPSTSQDIHNDLELLEDIMSSSDEEMDDSDKDKDYVPTQQQQLLIDLDEVNDLPIDVNIFLNNDDLENELINVEADNVSNQNISGENELINLDVDNVSNPNMSGEFNFVKSGFPPKKFKKVRFREEQGPVDKNIYKMPPIEIFQLMIGPIFQTIVQQTNLYAQQKNVNINTSIEEIKAFIGILIFMGYHSLPSIRLYWSNDPNFFCERVAKIMPVKRFLKILRLIHLNDNSQMPSRNSLDFDKLYKIRPMITHLKDIYQSVYRPSRYLAVDESMVAYKGRSTMKQYMPMKPIKRGFKIWALADSYSGFLLNLDIYTGKKSNGIPDIPLIFKLLCDGIFACGTFRVNKKYYPKHLMKNDGKYTSGDIEYAQSEDIGIMRWKDRGSKPVTLVSNMHNSSDTSTVLRKNGVDHMPKFIDKYRRCKMCSTKAKEKRSNMICSTCDITLCKQCFVPYHKPT</sequence>
<dbReference type="AlphaFoldDB" id="A0AAV0Y702"/>
<dbReference type="PANTHER" id="PTHR46599:SF3">
    <property type="entry name" value="PIGGYBAC TRANSPOSABLE ELEMENT-DERIVED PROTEIN 4"/>
    <property type="match status" value="1"/>
</dbReference>
<feature type="region of interest" description="Disordered" evidence="2">
    <location>
        <begin position="19"/>
        <end position="58"/>
    </location>
</feature>
<protein>
    <recommendedName>
        <fullName evidence="3">B box-type domain-containing protein</fullName>
    </recommendedName>
</protein>
<comment type="caution">
    <text evidence="4">The sequence shown here is derived from an EMBL/GenBank/DDBJ whole genome shotgun (WGS) entry which is preliminary data.</text>
</comment>
<feature type="compositionally biased region" description="Polar residues" evidence="2">
    <location>
        <begin position="33"/>
        <end position="56"/>
    </location>
</feature>
<evidence type="ECO:0000313" key="4">
    <source>
        <dbReference type="EMBL" id="CAI6375131.1"/>
    </source>
</evidence>
<dbReference type="GO" id="GO:0008270">
    <property type="term" value="F:zinc ion binding"/>
    <property type="evidence" value="ECO:0007669"/>
    <property type="project" value="UniProtKB-KW"/>
</dbReference>
<dbReference type="Proteomes" id="UP001160148">
    <property type="component" value="Unassembled WGS sequence"/>
</dbReference>
<accession>A0AAV0Y702</accession>
<keyword evidence="5" id="KW-1185">Reference proteome</keyword>
<feature type="domain" description="B box-type" evidence="3">
    <location>
        <begin position="495"/>
        <end position="532"/>
    </location>
</feature>
<keyword evidence="1" id="KW-0862">Zinc</keyword>
<gene>
    <name evidence="4" type="ORF">MEUPH1_LOCUS28667</name>
</gene>
<organism evidence="4 5">
    <name type="scientific">Macrosiphum euphorbiae</name>
    <name type="common">potato aphid</name>
    <dbReference type="NCBI Taxonomy" id="13131"/>
    <lineage>
        <taxon>Eukaryota</taxon>
        <taxon>Metazoa</taxon>
        <taxon>Ecdysozoa</taxon>
        <taxon>Arthropoda</taxon>
        <taxon>Hexapoda</taxon>
        <taxon>Insecta</taxon>
        <taxon>Pterygota</taxon>
        <taxon>Neoptera</taxon>
        <taxon>Paraneoptera</taxon>
        <taxon>Hemiptera</taxon>
        <taxon>Sternorrhyncha</taxon>
        <taxon>Aphidomorpha</taxon>
        <taxon>Aphidoidea</taxon>
        <taxon>Aphididae</taxon>
        <taxon>Macrosiphini</taxon>
        <taxon>Macrosiphum</taxon>
    </lineage>
</organism>
<dbReference type="EMBL" id="CARXXK010001262">
    <property type="protein sequence ID" value="CAI6375131.1"/>
    <property type="molecule type" value="Genomic_DNA"/>
</dbReference>
<feature type="compositionally biased region" description="Acidic residues" evidence="2">
    <location>
        <begin position="19"/>
        <end position="32"/>
    </location>
</feature>
<keyword evidence="1" id="KW-0479">Metal-binding</keyword>
<evidence type="ECO:0000256" key="1">
    <source>
        <dbReference type="PROSITE-ProRule" id="PRU00024"/>
    </source>
</evidence>
<dbReference type="Pfam" id="PF13843">
    <property type="entry name" value="DDE_Tnp_1_7"/>
    <property type="match status" value="2"/>
</dbReference>
<dbReference type="InterPro" id="IPR029526">
    <property type="entry name" value="PGBD"/>
</dbReference>
<keyword evidence="1" id="KW-0863">Zinc-finger</keyword>